<dbReference type="RefSeq" id="WP_008478121.1">
    <property type="nucleotide sequence ID" value="NZ_CAGS01000240.1"/>
</dbReference>
<keyword evidence="1" id="KW-0472">Membrane</keyword>
<protein>
    <recommendedName>
        <fullName evidence="5">Cardiolipin synthase N-terminal domain-containing protein</fullName>
    </recommendedName>
</protein>
<sequence>MPRMRHAAIILFTGIFSALVLTANTASAQTPAGNSPSGNLVTFLVAIIVVGVLELAVVGYWILQSRRRGVVPRQLAIWLALPIVALLVFFVIGGGFTACGA</sequence>
<reference evidence="3 4" key="1">
    <citation type="journal article" date="2012" name="ISME J.">
        <title>Nitrification expanded: discovery, physiology and genomics of a nitrite-oxidizing bacterium from the phylum Chloroflexi.</title>
        <authorList>
            <person name="Sorokin D.Y."/>
            <person name="Lucker S."/>
            <person name="Vejmelkova D."/>
            <person name="Kostrikina N.A."/>
            <person name="Kleerebezem R."/>
            <person name="Rijpstra W.I."/>
            <person name="Damste J.S."/>
            <person name="Le Paslier D."/>
            <person name="Muyzer G."/>
            <person name="Wagner M."/>
            <person name="van Loosdrecht M.C."/>
            <person name="Daims H."/>
        </authorList>
    </citation>
    <scope>NUCLEOTIDE SEQUENCE [LARGE SCALE GENOMIC DNA]</scope>
    <source>
        <strain evidence="4">none</strain>
    </source>
</reference>
<feature type="transmembrane region" description="Helical" evidence="1">
    <location>
        <begin position="75"/>
        <end position="98"/>
    </location>
</feature>
<name>I4EHL3_9BACT</name>
<evidence type="ECO:0008006" key="5">
    <source>
        <dbReference type="Google" id="ProtNLM"/>
    </source>
</evidence>
<evidence type="ECO:0000313" key="3">
    <source>
        <dbReference type="EMBL" id="CCF84175.1"/>
    </source>
</evidence>
<evidence type="ECO:0000256" key="1">
    <source>
        <dbReference type="SAM" id="Phobius"/>
    </source>
</evidence>
<evidence type="ECO:0000256" key="2">
    <source>
        <dbReference type="SAM" id="SignalP"/>
    </source>
</evidence>
<dbReference type="AlphaFoldDB" id="I4EHL3"/>
<accession>I4EHL3</accession>
<keyword evidence="1" id="KW-1133">Transmembrane helix</keyword>
<evidence type="ECO:0000313" key="4">
    <source>
        <dbReference type="Proteomes" id="UP000004221"/>
    </source>
</evidence>
<comment type="caution">
    <text evidence="3">The sequence shown here is derived from an EMBL/GenBank/DDBJ whole genome shotgun (WGS) entry which is preliminary data.</text>
</comment>
<feature type="transmembrane region" description="Helical" evidence="1">
    <location>
        <begin position="38"/>
        <end position="63"/>
    </location>
</feature>
<keyword evidence="4" id="KW-1185">Reference proteome</keyword>
<organism evidence="3 4">
    <name type="scientific">Nitrolancea hollandica Lb</name>
    <dbReference type="NCBI Taxonomy" id="1129897"/>
    <lineage>
        <taxon>Bacteria</taxon>
        <taxon>Pseudomonadati</taxon>
        <taxon>Thermomicrobiota</taxon>
        <taxon>Thermomicrobia</taxon>
        <taxon>Sphaerobacterales</taxon>
        <taxon>Sphaerobacterineae</taxon>
        <taxon>Sphaerobacteraceae</taxon>
        <taxon>Nitrolancea</taxon>
    </lineage>
</organism>
<feature type="signal peptide" evidence="2">
    <location>
        <begin position="1"/>
        <end position="28"/>
    </location>
</feature>
<dbReference type="Proteomes" id="UP000004221">
    <property type="component" value="Unassembled WGS sequence"/>
</dbReference>
<keyword evidence="1" id="KW-0812">Transmembrane</keyword>
<dbReference type="EMBL" id="CAGS01000240">
    <property type="protein sequence ID" value="CCF84175.1"/>
    <property type="molecule type" value="Genomic_DNA"/>
</dbReference>
<feature type="chain" id="PRO_5003689175" description="Cardiolipin synthase N-terminal domain-containing protein" evidence="2">
    <location>
        <begin position="29"/>
        <end position="101"/>
    </location>
</feature>
<gene>
    <name evidence="3" type="ORF">NITHO_3140012</name>
</gene>
<keyword evidence="2" id="KW-0732">Signal</keyword>
<proteinExistence type="predicted"/>